<protein>
    <recommendedName>
        <fullName evidence="5 8">dTDP-glucose 4,6-dehydratase</fullName>
        <ecNumber evidence="4 8">4.2.1.46</ecNumber>
    </recommendedName>
</protein>
<keyword evidence="6" id="KW-0520">NAD</keyword>
<reference evidence="11" key="1">
    <citation type="submission" date="2019-12" db="EMBL/GenBank/DDBJ databases">
        <title>Complete and draft genome sequences of new strains and members of some known species of the genus Rathayibacter isolated from plants.</title>
        <authorList>
            <person name="Tarlachkov S.V."/>
            <person name="Starodumova I.P."/>
            <person name="Dorofeeva L.V."/>
            <person name="Prisyazhnaya N.V."/>
            <person name="Leyn S."/>
            <person name="Zlamal J."/>
            <person name="Elan M."/>
            <person name="Osterman A.L."/>
            <person name="Nadler S."/>
            <person name="Subbotin S.A."/>
            <person name="Evtushenko L.I."/>
        </authorList>
    </citation>
    <scope>NUCLEOTIDE SEQUENCE [LARGE SCALE GENOMIC DNA]</scope>
    <source>
        <strain evidence="11">VKM Ac-2802</strain>
    </source>
</reference>
<proteinExistence type="inferred from homology"/>
<evidence type="ECO:0000256" key="2">
    <source>
        <dbReference type="ARBA" id="ARBA00001911"/>
    </source>
</evidence>
<keyword evidence="7 8" id="KW-0456">Lyase</keyword>
<evidence type="ECO:0000256" key="8">
    <source>
        <dbReference type="RuleBase" id="RU004473"/>
    </source>
</evidence>
<dbReference type="InterPro" id="IPR036291">
    <property type="entry name" value="NAD(P)-bd_dom_sf"/>
</dbReference>
<accession>A0ABX6H0V6</accession>
<evidence type="ECO:0000313" key="10">
    <source>
        <dbReference type="EMBL" id="QHC63409.1"/>
    </source>
</evidence>
<dbReference type="GO" id="GO:0008460">
    <property type="term" value="F:dTDP-glucose 4,6-dehydratase activity"/>
    <property type="evidence" value="ECO:0007669"/>
    <property type="project" value="UniProtKB-EC"/>
</dbReference>
<evidence type="ECO:0000256" key="7">
    <source>
        <dbReference type="ARBA" id="ARBA00023239"/>
    </source>
</evidence>
<dbReference type="InterPro" id="IPR005888">
    <property type="entry name" value="dTDP_Gluc_deHydtase"/>
</dbReference>
<dbReference type="Gene3D" id="3.40.50.720">
    <property type="entry name" value="NAD(P)-binding Rossmann-like Domain"/>
    <property type="match status" value="1"/>
</dbReference>
<evidence type="ECO:0000256" key="4">
    <source>
        <dbReference type="ARBA" id="ARBA00011990"/>
    </source>
</evidence>
<dbReference type="RefSeq" id="WP_159423163.1">
    <property type="nucleotide sequence ID" value="NZ_CP047180.1"/>
</dbReference>
<dbReference type="InterPro" id="IPR016040">
    <property type="entry name" value="NAD(P)-bd_dom"/>
</dbReference>
<dbReference type="Proteomes" id="UP000464597">
    <property type="component" value="Chromosome"/>
</dbReference>
<evidence type="ECO:0000313" key="11">
    <source>
        <dbReference type="Proteomes" id="UP000464597"/>
    </source>
</evidence>
<feature type="domain" description="NAD(P)-binding" evidence="9">
    <location>
        <begin position="4"/>
        <end position="301"/>
    </location>
</feature>
<evidence type="ECO:0000259" key="9">
    <source>
        <dbReference type="Pfam" id="PF16363"/>
    </source>
</evidence>
<dbReference type="SUPFAM" id="SSF51735">
    <property type="entry name" value="NAD(P)-binding Rossmann-fold domains"/>
    <property type="match status" value="1"/>
</dbReference>
<keyword evidence="11" id="KW-1185">Reference proteome</keyword>
<dbReference type="NCBIfam" id="TIGR01181">
    <property type="entry name" value="dTDP_gluc_dehyt"/>
    <property type="match status" value="1"/>
</dbReference>
<dbReference type="EC" id="4.2.1.46" evidence="4 8"/>
<evidence type="ECO:0000256" key="3">
    <source>
        <dbReference type="ARBA" id="ARBA00008178"/>
    </source>
</evidence>
<name>A0ABX6H0V6_9MICO</name>
<evidence type="ECO:0000256" key="1">
    <source>
        <dbReference type="ARBA" id="ARBA00001539"/>
    </source>
</evidence>
<comment type="cofactor">
    <cofactor evidence="2 8">
        <name>NAD(+)</name>
        <dbReference type="ChEBI" id="CHEBI:57540"/>
    </cofactor>
</comment>
<sequence>MRILVTGGAGFIGSNFVHLTLRERPDARITVLDKLTYAGNRASLAPVADRIAFVEGDIADAELVDRLVADADLVVHFAAESHNDNSLNDPTPFLETNIIGTFTLLQAVRKHDVRYHHISTDEVYGDLELDDPAKFTEQTPYNPSSPYSSTKAGSDLLVRAWVRSFGVKATISNCSNNYGPYQHVEKFIPRQITNVIDGVRPKLYGAGENVRDWIHVDDHNSGVWAIIERGALGETYLIGADGEKNNLEVIGLILKEFGQAADAFDHVTDRPGHDLRYAIDSTRLRTELGWEPRYTDFESGLAATVQWYRENEDWWRPQKAATEAKYSAAAS</sequence>
<comment type="similarity">
    <text evidence="3 8">Belongs to the NAD(P)-dependent epimerase/dehydratase family. dTDP-glucose dehydratase subfamily.</text>
</comment>
<organism evidence="10 11">
    <name type="scientific">Rathayibacter festucae</name>
    <dbReference type="NCBI Taxonomy" id="110937"/>
    <lineage>
        <taxon>Bacteria</taxon>
        <taxon>Bacillati</taxon>
        <taxon>Actinomycetota</taxon>
        <taxon>Actinomycetes</taxon>
        <taxon>Micrococcales</taxon>
        <taxon>Microbacteriaceae</taxon>
        <taxon>Rathayibacter</taxon>
    </lineage>
</organism>
<evidence type="ECO:0000256" key="6">
    <source>
        <dbReference type="ARBA" id="ARBA00023027"/>
    </source>
</evidence>
<gene>
    <name evidence="10" type="primary">rfbB</name>
    <name evidence="10" type="ORF">GSU69_12445</name>
</gene>
<dbReference type="CDD" id="cd05246">
    <property type="entry name" value="dTDP_GD_SDR_e"/>
    <property type="match status" value="1"/>
</dbReference>
<dbReference type="Pfam" id="PF16363">
    <property type="entry name" value="GDP_Man_Dehyd"/>
    <property type="match status" value="1"/>
</dbReference>
<dbReference type="PANTHER" id="PTHR43000">
    <property type="entry name" value="DTDP-D-GLUCOSE 4,6-DEHYDRATASE-RELATED"/>
    <property type="match status" value="1"/>
</dbReference>
<comment type="catalytic activity">
    <reaction evidence="1 8">
        <text>dTDP-alpha-D-glucose = dTDP-4-dehydro-6-deoxy-alpha-D-glucose + H2O</text>
        <dbReference type="Rhea" id="RHEA:17221"/>
        <dbReference type="ChEBI" id="CHEBI:15377"/>
        <dbReference type="ChEBI" id="CHEBI:57477"/>
        <dbReference type="ChEBI" id="CHEBI:57649"/>
        <dbReference type="EC" id="4.2.1.46"/>
    </reaction>
</comment>
<dbReference type="EMBL" id="CP047180">
    <property type="protein sequence ID" value="QHC63409.1"/>
    <property type="molecule type" value="Genomic_DNA"/>
</dbReference>
<evidence type="ECO:0000256" key="5">
    <source>
        <dbReference type="ARBA" id="ARBA00016977"/>
    </source>
</evidence>
<dbReference type="Gene3D" id="3.90.25.10">
    <property type="entry name" value="UDP-galactose 4-epimerase, domain 1"/>
    <property type="match status" value="1"/>
</dbReference>